<dbReference type="AlphaFoldDB" id="A0A510UPL0"/>
<keyword evidence="5" id="KW-1185">Reference proteome</keyword>
<comment type="caution">
    <text evidence="4">The sequence shown here is derived from an EMBL/GenBank/DDBJ whole genome shotgun (WGS) entry which is preliminary data.</text>
</comment>
<sequence length="227" mass="22987">MGTTGSPARRHPTPCLLGAVVLTAAVLTVGGCGASDDEPGAPSSSEPSASATTAPATALPTDAPTGASTAEPTPGALPTSEPTAGAFTAPGTELTHEPQDGLLTVVDVRVGAHDGYERVVYELAGEGLPGWRIAYVDEAVDDPSGEVVDVAGDATLQVVLLGAGYPMDTGFDEYAHDVTATGGVQQVTRPLTFEGQTQSFVGLDAERPLRVTLLADPVRVVVDVQSP</sequence>
<protein>
    <recommendedName>
        <fullName evidence="3">AMIN-like domain-containing protein</fullName>
    </recommendedName>
</protein>
<evidence type="ECO:0000256" key="2">
    <source>
        <dbReference type="SAM" id="SignalP"/>
    </source>
</evidence>
<feature type="domain" description="AMIN-like" evidence="3">
    <location>
        <begin position="104"/>
        <end position="225"/>
    </location>
</feature>
<dbReference type="InterPro" id="IPR056303">
    <property type="entry name" value="AMIN-like"/>
</dbReference>
<evidence type="ECO:0000313" key="5">
    <source>
        <dbReference type="Proteomes" id="UP000321386"/>
    </source>
</evidence>
<feature type="chain" id="PRO_5021904804" description="AMIN-like domain-containing protein" evidence="2">
    <location>
        <begin position="35"/>
        <end position="227"/>
    </location>
</feature>
<feature type="signal peptide" evidence="2">
    <location>
        <begin position="1"/>
        <end position="34"/>
    </location>
</feature>
<keyword evidence="2" id="KW-0732">Signal</keyword>
<accession>A0A510UPL0</accession>
<evidence type="ECO:0000313" key="4">
    <source>
        <dbReference type="EMBL" id="GEK16594.1"/>
    </source>
</evidence>
<proteinExistence type="predicted"/>
<name>A0A510UPL0_9CELL</name>
<evidence type="ECO:0000256" key="1">
    <source>
        <dbReference type="SAM" id="MobiDB-lite"/>
    </source>
</evidence>
<feature type="region of interest" description="Disordered" evidence="1">
    <location>
        <begin position="33"/>
        <end position="100"/>
    </location>
</feature>
<reference evidence="4 5" key="1">
    <citation type="submission" date="2019-07" db="EMBL/GenBank/DDBJ databases">
        <title>Whole genome shotgun sequence of Cellulomonas persica NBRC 101101.</title>
        <authorList>
            <person name="Hosoyama A."/>
            <person name="Uohara A."/>
            <person name="Ohji S."/>
            <person name="Ichikawa N."/>
        </authorList>
    </citation>
    <scope>NUCLEOTIDE SEQUENCE [LARGE SCALE GENOMIC DNA]</scope>
    <source>
        <strain evidence="4 5">NBRC 101101</strain>
    </source>
</reference>
<organism evidence="4 5">
    <name type="scientific">Cellulomonas persica</name>
    <dbReference type="NCBI Taxonomy" id="76861"/>
    <lineage>
        <taxon>Bacteria</taxon>
        <taxon>Bacillati</taxon>
        <taxon>Actinomycetota</taxon>
        <taxon>Actinomycetes</taxon>
        <taxon>Micrococcales</taxon>
        <taxon>Cellulomonadaceae</taxon>
        <taxon>Cellulomonas</taxon>
    </lineage>
</organism>
<evidence type="ECO:0000259" key="3">
    <source>
        <dbReference type="Pfam" id="PF24837"/>
    </source>
</evidence>
<dbReference type="Proteomes" id="UP000321386">
    <property type="component" value="Unassembled WGS sequence"/>
</dbReference>
<dbReference type="RefSeq" id="WP_246783658.1">
    <property type="nucleotide sequence ID" value="NZ_BJUA01000001.1"/>
</dbReference>
<feature type="compositionally biased region" description="Low complexity" evidence="1">
    <location>
        <begin position="40"/>
        <end position="67"/>
    </location>
</feature>
<dbReference type="EMBL" id="BJUA01000001">
    <property type="protein sequence ID" value="GEK16594.1"/>
    <property type="molecule type" value="Genomic_DNA"/>
</dbReference>
<dbReference type="Pfam" id="PF24837">
    <property type="entry name" value="AMIN-like"/>
    <property type="match status" value="1"/>
</dbReference>
<gene>
    <name evidence="4" type="ORF">CPE01_03270</name>
</gene>